<proteinExistence type="predicted"/>
<protein>
    <recommendedName>
        <fullName evidence="4">Secreted protein</fullName>
    </recommendedName>
</protein>
<dbReference type="EMBL" id="PECL01000008">
    <property type="protein sequence ID" value="TEA03912.1"/>
    <property type="molecule type" value="Genomic_DNA"/>
</dbReference>
<name>A0A4R8STY0_9MYCO</name>
<comment type="caution">
    <text evidence="2">The sequence shown here is derived from an EMBL/GenBank/DDBJ whole genome shotgun (WGS) entry which is preliminary data.</text>
</comment>
<gene>
    <name evidence="2" type="ORF">CCUG60884_02773</name>
</gene>
<organism evidence="2 3">
    <name type="scientific">Mycobacteroides salmoniphilum</name>
    <dbReference type="NCBI Taxonomy" id="404941"/>
    <lineage>
        <taxon>Bacteria</taxon>
        <taxon>Bacillati</taxon>
        <taxon>Actinomycetota</taxon>
        <taxon>Actinomycetes</taxon>
        <taxon>Mycobacteriales</taxon>
        <taxon>Mycobacteriaceae</taxon>
        <taxon>Mycobacteroides</taxon>
    </lineage>
</organism>
<keyword evidence="1" id="KW-0732">Signal</keyword>
<dbReference type="Proteomes" id="UP000294604">
    <property type="component" value="Unassembled WGS sequence"/>
</dbReference>
<evidence type="ECO:0000313" key="2">
    <source>
        <dbReference type="EMBL" id="TEA03912.1"/>
    </source>
</evidence>
<feature type="signal peptide" evidence="1">
    <location>
        <begin position="1"/>
        <end position="30"/>
    </location>
</feature>
<dbReference type="AlphaFoldDB" id="A0A4R8STY0"/>
<evidence type="ECO:0000256" key="1">
    <source>
        <dbReference type="SAM" id="SignalP"/>
    </source>
</evidence>
<dbReference type="RefSeq" id="WP_134085556.1">
    <property type="nucleotide sequence ID" value="NZ_PECL01000008.1"/>
</dbReference>
<evidence type="ECO:0008006" key="4">
    <source>
        <dbReference type="Google" id="ProtNLM"/>
    </source>
</evidence>
<sequence precursor="true">MTVVKRIRHLTMVTAAAAGFVLAPADVAHAEPPGFPDVSGFVSANPAEYPLPLSRSTDKAVRFSTPFGYTCDMGQGRFIHCYGKQLPGYRNQTELPDVSCGQQVGTGAAPERPAYFQPAEAYCSDPHDPVLSQGHKIEFRGELCAVGPDFTACRDNSQPEPRGFVLRQDGNSFLF</sequence>
<evidence type="ECO:0000313" key="3">
    <source>
        <dbReference type="Proteomes" id="UP000294604"/>
    </source>
</evidence>
<reference evidence="2 3" key="1">
    <citation type="journal article" date="2019" name="Sci. Rep.">
        <title>Extended insight into the Mycobacterium chelonae-abscessus complex through whole genome sequencing of Mycobacterium salmoniphilum outbreak and Mycobacterium salmoniphilum-like strains.</title>
        <authorList>
            <person name="Behra P.R.K."/>
            <person name="Das S."/>
            <person name="Pettersson B.M.F."/>
            <person name="Shirreff L."/>
            <person name="DuCote T."/>
            <person name="Jacobsson K.G."/>
            <person name="Ennis D.G."/>
            <person name="Kirsebom L.A."/>
        </authorList>
    </citation>
    <scope>NUCLEOTIDE SEQUENCE [LARGE SCALE GENOMIC DNA]</scope>
    <source>
        <strain evidence="2 3">CCUG 60884</strain>
    </source>
</reference>
<feature type="chain" id="PRO_5020372171" description="Secreted protein" evidence="1">
    <location>
        <begin position="31"/>
        <end position="175"/>
    </location>
</feature>
<accession>A0A4R8STY0</accession>